<dbReference type="EMBL" id="DTHS01000024">
    <property type="protein sequence ID" value="HHR48701.1"/>
    <property type="molecule type" value="Genomic_DNA"/>
</dbReference>
<dbReference type="Pfam" id="PF02643">
    <property type="entry name" value="DUF192"/>
    <property type="match status" value="1"/>
</dbReference>
<sequence length="155" mass="18691">MRYLTLFIAVIFSLLLIFYFWSLFKEKNLPQNISLEKEKKMLIIKNETLYVEIADTPLKRITGLSYRRNLGENEGMLFVFEKEGIYPFWMRNTYLPLDIAFISKDFIIIDIQRMTPMEEKRVYQPERPFLYALEVNQGYFESKKIKVGDTVYLKW</sequence>
<evidence type="ECO:0000313" key="2">
    <source>
        <dbReference type="EMBL" id="HHR48701.1"/>
    </source>
</evidence>
<proteinExistence type="predicted"/>
<name>A0A7V6CMZ5_UNCW3</name>
<accession>A0A7V6CMZ5</accession>
<evidence type="ECO:0000256" key="1">
    <source>
        <dbReference type="SAM" id="Phobius"/>
    </source>
</evidence>
<comment type="caution">
    <text evidence="2">The sequence shown here is derived from an EMBL/GenBank/DDBJ whole genome shotgun (WGS) entry which is preliminary data.</text>
</comment>
<organism evidence="2">
    <name type="scientific">candidate division WOR-3 bacterium</name>
    <dbReference type="NCBI Taxonomy" id="2052148"/>
    <lineage>
        <taxon>Bacteria</taxon>
        <taxon>Bacteria division WOR-3</taxon>
    </lineage>
</organism>
<dbReference type="AlphaFoldDB" id="A0A7V6CMZ5"/>
<keyword evidence="1" id="KW-0812">Transmembrane</keyword>
<dbReference type="InterPro" id="IPR003795">
    <property type="entry name" value="DUF192"/>
</dbReference>
<reference evidence="2" key="1">
    <citation type="journal article" date="2020" name="mSystems">
        <title>Genome- and Community-Level Interaction Insights into Carbon Utilization and Element Cycling Functions of Hydrothermarchaeota in Hydrothermal Sediment.</title>
        <authorList>
            <person name="Zhou Z."/>
            <person name="Liu Y."/>
            <person name="Xu W."/>
            <person name="Pan J."/>
            <person name="Luo Z.H."/>
            <person name="Li M."/>
        </authorList>
    </citation>
    <scope>NUCLEOTIDE SEQUENCE [LARGE SCALE GENOMIC DNA]</scope>
    <source>
        <strain evidence="2">SpSt-791</strain>
    </source>
</reference>
<dbReference type="Gene3D" id="2.60.120.1140">
    <property type="entry name" value="Protein of unknown function DUF192"/>
    <property type="match status" value="1"/>
</dbReference>
<keyword evidence="1" id="KW-1133">Transmembrane helix</keyword>
<gene>
    <name evidence="2" type="ORF">ENV79_03550</name>
</gene>
<dbReference type="InterPro" id="IPR038695">
    <property type="entry name" value="Saro_0823-like_sf"/>
</dbReference>
<dbReference type="PANTHER" id="PTHR37953:SF1">
    <property type="entry name" value="UPF0127 PROTEIN MJ1496"/>
    <property type="match status" value="1"/>
</dbReference>
<keyword evidence="1" id="KW-0472">Membrane</keyword>
<protein>
    <submittedName>
        <fullName evidence="2">DUF192 domain-containing protein</fullName>
    </submittedName>
</protein>
<dbReference type="PANTHER" id="PTHR37953">
    <property type="entry name" value="UPF0127 PROTEIN MJ1496"/>
    <property type="match status" value="1"/>
</dbReference>
<feature type="transmembrane region" description="Helical" evidence="1">
    <location>
        <begin position="6"/>
        <end position="24"/>
    </location>
</feature>